<gene>
    <name evidence="2" type="ORF">TrST_g13538</name>
</gene>
<comment type="caution">
    <text evidence="2">The sequence shown here is derived from an EMBL/GenBank/DDBJ whole genome shotgun (WGS) entry which is preliminary data.</text>
</comment>
<feature type="region of interest" description="Disordered" evidence="1">
    <location>
        <begin position="72"/>
        <end position="101"/>
    </location>
</feature>
<dbReference type="AlphaFoldDB" id="A0A9W6ZIH5"/>
<sequence length="129" mass="14666">MSRKKPNGPMSAHGTRALSKLDPSYNAFLLTSQDNLTLYPLLQLPPYPRHRLKKKLLHKRANQMRSITGLIKSQSYLHPSPPHLPPTSYHSRNQLQSASSPSRILSRLLSSRSSTVRDLICCIEKKRKV</sequence>
<reference evidence="3" key="1">
    <citation type="journal article" date="2023" name="Commun. Biol.">
        <title>Genome analysis of Parmales, the sister group of diatoms, reveals the evolutionary specialization of diatoms from phago-mixotrophs to photoautotrophs.</title>
        <authorList>
            <person name="Ban H."/>
            <person name="Sato S."/>
            <person name="Yoshikawa S."/>
            <person name="Yamada K."/>
            <person name="Nakamura Y."/>
            <person name="Ichinomiya M."/>
            <person name="Sato N."/>
            <person name="Blanc-Mathieu R."/>
            <person name="Endo H."/>
            <person name="Kuwata A."/>
            <person name="Ogata H."/>
        </authorList>
    </citation>
    <scope>NUCLEOTIDE SEQUENCE [LARGE SCALE GENOMIC DNA]</scope>
    <source>
        <strain evidence="3">NIES 3701</strain>
    </source>
</reference>
<dbReference type="EMBL" id="BRXY01000013">
    <property type="protein sequence ID" value="GMH52706.1"/>
    <property type="molecule type" value="Genomic_DNA"/>
</dbReference>
<evidence type="ECO:0000256" key="1">
    <source>
        <dbReference type="SAM" id="MobiDB-lite"/>
    </source>
</evidence>
<evidence type="ECO:0000313" key="2">
    <source>
        <dbReference type="EMBL" id="GMH52706.1"/>
    </source>
</evidence>
<organism evidence="2 3">
    <name type="scientific">Triparma strigata</name>
    <dbReference type="NCBI Taxonomy" id="1606541"/>
    <lineage>
        <taxon>Eukaryota</taxon>
        <taxon>Sar</taxon>
        <taxon>Stramenopiles</taxon>
        <taxon>Ochrophyta</taxon>
        <taxon>Bolidophyceae</taxon>
        <taxon>Parmales</taxon>
        <taxon>Triparmaceae</taxon>
        <taxon>Triparma</taxon>
    </lineage>
</organism>
<proteinExistence type="predicted"/>
<name>A0A9W6ZIH5_9STRA</name>
<protein>
    <submittedName>
        <fullName evidence="2">Uncharacterized protein</fullName>
    </submittedName>
</protein>
<feature type="compositionally biased region" description="Low complexity" evidence="1">
    <location>
        <begin position="86"/>
        <end position="101"/>
    </location>
</feature>
<evidence type="ECO:0000313" key="3">
    <source>
        <dbReference type="Proteomes" id="UP001165085"/>
    </source>
</evidence>
<keyword evidence="3" id="KW-1185">Reference proteome</keyword>
<dbReference type="Proteomes" id="UP001165085">
    <property type="component" value="Unassembled WGS sequence"/>
</dbReference>
<accession>A0A9W6ZIH5</accession>